<dbReference type="PANTHER" id="PTHR33055">
    <property type="entry name" value="TRANSPOSASE FOR INSERTION SEQUENCE ELEMENT IS1111A"/>
    <property type="match status" value="1"/>
</dbReference>
<reference evidence="2 3" key="1">
    <citation type="submission" date="2019-12" db="EMBL/GenBank/DDBJ databases">
        <title>Novel species isolated from a subtropical stream in China.</title>
        <authorList>
            <person name="Lu H."/>
        </authorList>
    </citation>
    <scope>NUCLEOTIDE SEQUENCE [LARGE SCALE GENOMIC DNA]</scope>
    <source>
        <strain evidence="2 3">FT109W</strain>
    </source>
</reference>
<keyword evidence="3" id="KW-1185">Reference proteome</keyword>
<gene>
    <name evidence="2" type="ORF">GTP55_29305</name>
</gene>
<sequence length="115" mass="12259">MNTISTVVGIDISKKKLDVALLVNGKIKAKVVENSAAGHQCLLDWLDKSKIQRAGLHVCMEATGVYYEAVATALHDAGLMVSVVNPGCIKGFGQSENLRNKTDKADAALIARYCA</sequence>
<dbReference type="RefSeq" id="WP_161048262.1">
    <property type="nucleotide sequence ID" value="NZ_WWCS01000075.1"/>
</dbReference>
<comment type="caution">
    <text evidence="2">The sequence shown here is derived from an EMBL/GenBank/DDBJ whole genome shotgun (WGS) entry which is preliminary data.</text>
</comment>
<dbReference type="EMBL" id="WWCS01000075">
    <property type="protein sequence ID" value="MYN43432.1"/>
    <property type="molecule type" value="Genomic_DNA"/>
</dbReference>
<name>A0ABW9WQA8_9BURK</name>
<dbReference type="InterPro" id="IPR047650">
    <property type="entry name" value="Transpos_IS110"/>
</dbReference>
<dbReference type="Pfam" id="PF01548">
    <property type="entry name" value="DEDD_Tnp_IS110"/>
    <property type="match status" value="1"/>
</dbReference>
<feature type="domain" description="Transposase IS110-like N-terminal" evidence="1">
    <location>
        <begin position="8"/>
        <end position="113"/>
    </location>
</feature>
<feature type="non-terminal residue" evidence="2">
    <location>
        <position position="115"/>
    </location>
</feature>
<organism evidence="2 3">
    <name type="scientific">Duganella margarita</name>
    <dbReference type="NCBI Taxonomy" id="2692170"/>
    <lineage>
        <taxon>Bacteria</taxon>
        <taxon>Pseudomonadati</taxon>
        <taxon>Pseudomonadota</taxon>
        <taxon>Betaproteobacteria</taxon>
        <taxon>Burkholderiales</taxon>
        <taxon>Oxalobacteraceae</taxon>
        <taxon>Telluria group</taxon>
        <taxon>Duganella</taxon>
    </lineage>
</organism>
<evidence type="ECO:0000313" key="2">
    <source>
        <dbReference type="EMBL" id="MYN43432.1"/>
    </source>
</evidence>
<evidence type="ECO:0000259" key="1">
    <source>
        <dbReference type="Pfam" id="PF01548"/>
    </source>
</evidence>
<dbReference type="Proteomes" id="UP000466332">
    <property type="component" value="Unassembled WGS sequence"/>
</dbReference>
<evidence type="ECO:0000313" key="3">
    <source>
        <dbReference type="Proteomes" id="UP000466332"/>
    </source>
</evidence>
<dbReference type="InterPro" id="IPR002525">
    <property type="entry name" value="Transp_IS110-like_N"/>
</dbReference>
<protein>
    <submittedName>
        <fullName evidence="2">Transposase</fullName>
    </submittedName>
</protein>
<proteinExistence type="predicted"/>
<dbReference type="PANTHER" id="PTHR33055:SF3">
    <property type="entry name" value="PUTATIVE TRANSPOSASE FOR IS117-RELATED"/>
    <property type="match status" value="1"/>
</dbReference>
<accession>A0ABW9WQA8</accession>